<dbReference type="InterPro" id="IPR019530">
    <property type="entry name" value="Intra-flagellar_transport_57"/>
</dbReference>
<evidence type="ECO:0000313" key="6">
    <source>
        <dbReference type="EMBL" id="VDD95253.1"/>
    </source>
</evidence>
<name>A0A0N4VIK6_ENTVE</name>
<dbReference type="WBParaSite" id="EVEC_0001065901-mRNA-1">
    <property type="protein sequence ID" value="EVEC_0001065901-mRNA-1"/>
    <property type="gene ID" value="EVEC_0001065901"/>
</dbReference>
<dbReference type="OrthoDB" id="423881at2759"/>
<keyword evidence="7" id="KW-1185">Reference proteome</keyword>
<dbReference type="GO" id="GO:0005929">
    <property type="term" value="C:cilium"/>
    <property type="evidence" value="ECO:0007669"/>
    <property type="project" value="UniProtKB-SubCell"/>
</dbReference>
<evidence type="ECO:0000313" key="7">
    <source>
        <dbReference type="Proteomes" id="UP000274131"/>
    </source>
</evidence>
<gene>
    <name evidence="6" type="ORF">EVEC_LOCUS10004</name>
</gene>
<keyword evidence="5" id="KW-0175">Coiled coil</keyword>
<evidence type="ECO:0000313" key="8">
    <source>
        <dbReference type="WBParaSite" id="EVEC_0001065901-mRNA-1"/>
    </source>
</evidence>
<evidence type="ECO:0000256" key="2">
    <source>
        <dbReference type="ARBA" id="ARBA00009415"/>
    </source>
</evidence>
<proteinExistence type="inferred from homology"/>
<evidence type="ECO:0000256" key="1">
    <source>
        <dbReference type="ARBA" id="ARBA00004138"/>
    </source>
</evidence>
<dbReference type="Proteomes" id="UP000274131">
    <property type="component" value="Unassembled WGS sequence"/>
</dbReference>
<dbReference type="STRING" id="51028.A0A0N4VIK6"/>
<keyword evidence="3" id="KW-0969">Cilium</keyword>
<dbReference type="GO" id="GO:1905515">
    <property type="term" value="P:non-motile cilium assembly"/>
    <property type="evidence" value="ECO:0007669"/>
    <property type="project" value="TreeGrafter"/>
</dbReference>
<dbReference type="PANTHER" id="PTHR16011">
    <property type="entry name" value="IFT57/HIPPI"/>
    <property type="match status" value="1"/>
</dbReference>
<comment type="similarity">
    <text evidence="2">Belongs to the IFT57 family.</text>
</comment>
<keyword evidence="4" id="KW-0966">Cell projection</keyword>
<evidence type="ECO:0000256" key="3">
    <source>
        <dbReference type="ARBA" id="ARBA00023069"/>
    </source>
</evidence>
<evidence type="ECO:0000256" key="4">
    <source>
        <dbReference type="ARBA" id="ARBA00023273"/>
    </source>
</evidence>
<dbReference type="GO" id="GO:0005815">
    <property type="term" value="C:microtubule organizing center"/>
    <property type="evidence" value="ECO:0007669"/>
    <property type="project" value="TreeGrafter"/>
</dbReference>
<dbReference type="GO" id="GO:0005794">
    <property type="term" value="C:Golgi apparatus"/>
    <property type="evidence" value="ECO:0007669"/>
    <property type="project" value="TreeGrafter"/>
</dbReference>
<feature type="coiled-coil region" evidence="5">
    <location>
        <begin position="322"/>
        <end position="349"/>
    </location>
</feature>
<organism evidence="8">
    <name type="scientific">Enterobius vermicularis</name>
    <name type="common">Human pinworm</name>
    <dbReference type="NCBI Taxonomy" id="51028"/>
    <lineage>
        <taxon>Eukaryota</taxon>
        <taxon>Metazoa</taxon>
        <taxon>Ecdysozoa</taxon>
        <taxon>Nematoda</taxon>
        <taxon>Chromadorea</taxon>
        <taxon>Rhabditida</taxon>
        <taxon>Spirurina</taxon>
        <taxon>Oxyuridomorpha</taxon>
        <taxon>Oxyuroidea</taxon>
        <taxon>Oxyuridae</taxon>
        <taxon>Enterobius</taxon>
    </lineage>
</organism>
<sequence length="399" mass="45863">MTDFAQDSSKDTADVNGPGSLYKPYMECENVVEKLKLLNYEQDYVKLSSRYRLISRHYFVNSSNVGEQFFLFTTLCGWLIQKFLNDGFVIPQELYSRTTTEPSFMSLLQLDEPNTTISNILSELKSKGITDEVTASHLKSGSGHQCILVLDRLTDLALLSIGFQWQRYASSSDLEEDVADAEDFDEGALLDLRVPSITNANLFQKDKPLEEVLESDVNAKDWKLEVDRLAPQLKVFVKQEAKDWRAHLEQMKAAHNGVENFMSKVRNQFDLISTELSKELERISTREKHLNNQLEPLLRDYRSIQNKLAETKENYREASGGLRERTATLQQITEELNQMKTDIEEQSQKNSDAAPIVRIKQAIVKLENDIRIFNVQIGVLEYSLLQSEVRQRNWHITSP</sequence>
<dbReference type="EMBL" id="UXUI01010453">
    <property type="protein sequence ID" value="VDD95253.1"/>
    <property type="molecule type" value="Genomic_DNA"/>
</dbReference>
<protein>
    <submittedName>
        <fullName evidence="8">Intraflagellar transport protein 57 homolog</fullName>
    </submittedName>
</protein>
<dbReference type="PANTHER" id="PTHR16011:SF0">
    <property type="entry name" value="INTRAFLAGELLAR TRANSPORT PROTEIN 57 HOMOLOG"/>
    <property type="match status" value="1"/>
</dbReference>
<dbReference type="AlphaFoldDB" id="A0A0N4VIK6"/>
<dbReference type="Pfam" id="PF10498">
    <property type="entry name" value="IFT57"/>
    <property type="match status" value="1"/>
</dbReference>
<dbReference type="GO" id="GO:0030992">
    <property type="term" value="C:intraciliary transport particle B"/>
    <property type="evidence" value="ECO:0007669"/>
    <property type="project" value="TreeGrafter"/>
</dbReference>
<reference evidence="6 7" key="2">
    <citation type="submission" date="2018-10" db="EMBL/GenBank/DDBJ databases">
        <authorList>
            <consortium name="Pathogen Informatics"/>
        </authorList>
    </citation>
    <scope>NUCLEOTIDE SEQUENCE [LARGE SCALE GENOMIC DNA]</scope>
</reference>
<comment type="subcellular location">
    <subcellularLocation>
        <location evidence="1">Cell projection</location>
        <location evidence="1">Cilium</location>
    </subcellularLocation>
</comment>
<dbReference type="GO" id="GO:0042073">
    <property type="term" value="P:intraciliary transport"/>
    <property type="evidence" value="ECO:0007669"/>
    <property type="project" value="TreeGrafter"/>
</dbReference>
<accession>A0A0N4VIK6</accession>
<evidence type="ECO:0000256" key="5">
    <source>
        <dbReference type="SAM" id="Coils"/>
    </source>
</evidence>
<reference evidence="8" key="1">
    <citation type="submission" date="2017-02" db="UniProtKB">
        <authorList>
            <consortium name="WormBaseParasite"/>
        </authorList>
    </citation>
    <scope>IDENTIFICATION</scope>
</reference>